<keyword evidence="2" id="KW-1185">Reference proteome</keyword>
<dbReference type="Proteomes" id="UP000647860">
    <property type="component" value="Unassembled WGS sequence"/>
</dbReference>
<accession>A0ABQ4ID99</accession>
<sequence length="71" mass="8202">MERFLADDALGRRLADGWHVRLQYLRRYGEVAALAGLPVQAGRWDPEEPMVAVTLARLKLFELPRFRLLLP</sequence>
<organism evidence="1 2">
    <name type="scientific">Micromonospora gifhornensis</name>
    <dbReference type="NCBI Taxonomy" id="84594"/>
    <lineage>
        <taxon>Bacteria</taxon>
        <taxon>Bacillati</taxon>
        <taxon>Actinomycetota</taxon>
        <taxon>Actinomycetes</taxon>
        <taxon>Micromonosporales</taxon>
        <taxon>Micromonosporaceae</taxon>
        <taxon>Micromonospora</taxon>
    </lineage>
</organism>
<name>A0ABQ4ID99_9ACTN</name>
<comment type="caution">
    <text evidence="1">The sequence shown here is derived from an EMBL/GenBank/DDBJ whole genome shotgun (WGS) entry which is preliminary data.</text>
</comment>
<reference evidence="1 2" key="1">
    <citation type="submission" date="2021-01" db="EMBL/GenBank/DDBJ databases">
        <title>Whole genome shotgun sequence of Verrucosispora gifhornensis NBRC 16317.</title>
        <authorList>
            <person name="Komaki H."/>
            <person name="Tamura T."/>
        </authorList>
    </citation>
    <scope>NUCLEOTIDE SEQUENCE [LARGE SCALE GENOMIC DNA]</scope>
    <source>
        <strain evidence="1 2">NBRC 16317</strain>
    </source>
</reference>
<gene>
    <name evidence="1" type="ORF">Vgi01_25460</name>
</gene>
<evidence type="ECO:0000313" key="1">
    <source>
        <dbReference type="EMBL" id="GIJ15862.1"/>
    </source>
</evidence>
<proteinExistence type="predicted"/>
<dbReference type="EMBL" id="BOPA01000018">
    <property type="protein sequence ID" value="GIJ15862.1"/>
    <property type="molecule type" value="Genomic_DNA"/>
</dbReference>
<evidence type="ECO:0000313" key="2">
    <source>
        <dbReference type="Proteomes" id="UP000647860"/>
    </source>
</evidence>
<protein>
    <submittedName>
        <fullName evidence="1">Uncharacterized protein</fullName>
    </submittedName>
</protein>